<dbReference type="PROSITE" id="PS00211">
    <property type="entry name" value="ABC_TRANSPORTER_1"/>
    <property type="match status" value="1"/>
</dbReference>
<dbReference type="InterPro" id="IPR017871">
    <property type="entry name" value="ABC_transporter-like_CS"/>
</dbReference>
<gene>
    <name evidence="7" type="ORF">DAMNIGENAA_07940</name>
</gene>
<dbReference type="SMART" id="SM00382">
    <property type="entry name" value="AAA"/>
    <property type="match status" value="1"/>
</dbReference>
<feature type="domain" description="ABC transporter" evidence="6">
    <location>
        <begin position="3"/>
        <end position="235"/>
    </location>
</feature>
<proteinExistence type="inferred from homology"/>
<dbReference type="Gene3D" id="3.40.50.300">
    <property type="entry name" value="P-loop containing nucleotide triphosphate hydrolases"/>
    <property type="match status" value="1"/>
</dbReference>
<keyword evidence="5" id="KW-0029">Amino-acid transport</keyword>
<protein>
    <submittedName>
        <fullName evidence="7">ABC transporter ATP-binding protein</fullName>
    </submittedName>
</protein>
<dbReference type="PANTHER" id="PTHR43820:SF4">
    <property type="entry name" value="HIGH-AFFINITY BRANCHED-CHAIN AMINO ACID TRANSPORT ATP-BINDING PROTEIN LIVF"/>
    <property type="match status" value="1"/>
</dbReference>
<evidence type="ECO:0000256" key="3">
    <source>
        <dbReference type="ARBA" id="ARBA00022741"/>
    </source>
</evidence>
<dbReference type="SUPFAM" id="SSF52540">
    <property type="entry name" value="P-loop containing nucleoside triphosphate hydrolases"/>
    <property type="match status" value="1"/>
</dbReference>
<name>A0A9W6CWX5_9BACT</name>
<dbReference type="InterPro" id="IPR052156">
    <property type="entry name" value="BCAA_Transport_ATP-bd_LivF"/>
</dbReference>
<dbReference type="InterPro" id="IPR003439">
    <property type="entry name" value="ABC_transporter-like_ATP-bd"/>
</dbReference>
<dbReference type="InterPro" id="IPR003593">
    <property type="entry name" value="AAA+_ATPase"/>
</dbReference>
<evidence type="ECO:0000259" key="6">
    <source>
        <dbReference type="PROSITE" id="PS50893"/>
    </source>
</evidence>
<evidence type="ECO:0000256" key="1">
    <source>
        <dbReference type="ARBA" id="ARBA00005417"/>
    </source>
</evidence>
<dbReference type="RefSeq" id="WP_373878709.1">
    <property type="nucleotide sequence ID" value="NZ_BSDR01000001.1"/>
</dbReference>
<dbReference type="GO" id="GO:0015807">
    <property type="term" value="P:L-amino acid transport"/>
    <property type="evidence" value="ECO:0007669"/>
    <property type="project" value="TreeGrafter"/>
</dbReference>
<dbReference type="CDD" id="cd03224">
    <property type="entry name" value="ABC_TM1139_LivF_branched"/>
    <property type="match status" value="1"/>
</dbReference>
<dbReference type="PIRSF" id="PIRSF039137">
    <property type="entry name" value="ABC_branched_ATPase"/>
    <property type="match status" value="1"/>
</dbReference>
<evidence type="ECO:0000256" key="4">
    <source>
        <dbReference type="ARBA" id="ARBA00022840"/>
    </source>
</evidence>
<dbReference type="EMBL" id="BSDR01000001">
    <property type="protein sequence ID" value="GLI33361.1"/>
    <property type="molecule type" value="Genomic_DNA"/>
</dbReference>
<evidence type="ECO:0000313" key="7">
    <source>
        <dbReference type="EMBL" id="GLI33361.1"/>
    </source>
</evidence>
<reference evidence="7" key="1">
    <citation type="submission" date="2022-12" db="EMBL/GenBank/DDBJ databases">
        <title>Reference genome sequencing for broad-spectrum identification of bacterial and archaeal isolates by mass spectrometry.</title>
        <authorList>
            <person name="Sekiguchi Y."/>
            <person name="Tourlousse D.M."/>
        </authorList>
    </citation>
    <scope>NUCLEOTIDE SEQUENCE</scope>
    <source>
        <strain evidence="7">ASRB1</strain>
    </source>
</reference>
<comment type="similarity">
    <text evidence="1">Belongs to the ABC transporter superfamily.</text>
</comment>
<dbReference type="InterPro" id="IPR027417">
    <property type="entry name" value="P-loop_NTPase"/>
</dbReference>
<accession>A0A9W6CWX5</accession>
<keyword evidence="4 7" id="KW-0067">ATP-binding</keyword>
<evidence type="ECO:0000256" key="2">
    <source>
        <dbReference type="ARBA" id="ARBA00022448"/>
    </source>
</evidence>
<comment type="caution">
    <text evidence="7">The sequence shown here is derived from an EMBL/GenBank/DDBJ whole genome shotgun (WGS) entry which is preliminary data.</text>
</comment>
<dbReference type="GO" id="GO:0016887">
    <property type="term" value="F:ATP hydrolysis activity"/>
    <property type="evidence" value="ECO:0007669"/>
    <property type="project" value="InterPro"/>
</dbReference>
<evidence type="ECO:0000256" key="5">
    <source>
        <dbReference type="ARBA" id="ARBA00022970"/>
    </source>
</evidence>
<dbReference type="Pfam" id="PF00005">
    <property type="entry name" value="ABC_tran"/>
    <property type="match status" value="1"/>
</dbReference>
<keyword evidence="2" id="KW-0813">Transport</keyword>
<dbReference type="PROSITE" id="PS50893">
    <property type="entry name" value="ABC_TRANSPORTER_2"/>
    <property type="match status" value="1"/>
</dbReference>
<dbReference type="GO" id="GO:0005524">
    <property type="term" value="F:ATP binding"/>
    <property type="evidence" value="ECO:0007669"/>
    <property type="project" value="UniProtKB-KW"/>
</dbReference>
<evidence type="ECO:0000313" key="8">
    <source>
        <dbReference type="Proteomes" id="UP001144372"/>
    </source>
</evidence>
<dbReference type="AlphaFoldDB" id="A0A9W6CWX5"/>
<dbReference type="GO" id="GO:0015658">
    <property type="term" value="F:branched-chain amino acid transmembrane transporter activity"/>
    <property type="evidence" value="ECO:0007669"/>
    <property type="project" value="InterPro"/>
</dbReference>
<organism evidence="7 8">
    <name type="scientific">Desulforhabdus amnigena</name>
    <dbReference type="NCBI Taxonomy" id="40218"/>
    <lineage>
        <taxon>Bacteria</taxon>
        <taxon>Pseudomonadati</taxon>
        <taxon>Thermodesulfobacteriota</taxon>
        <taxon>Syntrophobacteria</taxon>
        <taxon>Syntrophobacterales</taxon>
        <taxon>Syntrophobacteraceae</taxon>
        <taxon>Desulforhabdus</taxon>
    </lineage>
</organism>
<sequence length="240" mass="25886">MLLEIVDLYVKYGNIEVLHGINLKVREGEIVTILGANGAGKSTTLLSISGLVKPSSGAIYFNKNSVHKMAAHAIVKQGIAQVPEGRRVFGTLTVQENMNLGAFVCADPARAKKTQEWIYELFPVLAERRQQLSGTLSGGEQQMLAIGRALMSQPKILLLDEPSLGLAPLLVKTIFQTLREINASGVTIVLVEQNARAALKLAHRGYVLELGNIVLEDSSEALMANPRVQAAYLGGEATRS</sequence>
<dbReference type="PANTHER" id="PTHR43820">
    <property type="entry name" value="HIGH-AFFINITY BRANCHED-CHAIN AMINO ACID TRANSPORT ATP-BINDING PROTEIN LIVF"/>
    <property type="match status" value="1"/>
</dbReference>
<dbReference type="InterPro" id="IPR030660">
    <property type="entry name" value="ABC_branched_ATPase_LivF/BraG"/>
</dbReference>
<keyword evidence="3" id="KW-0547">Nucleotide-binding</keyword>
<keyword evidence="8" id="KW-1185">Reference proteome</keyword>
<dbReference type="Proteomes" id="UP001144372">
    <property type="component" value="Unassembled WGS sequence"/>
</dbReference>